<feature type="region of interest" description="Disordered" evidence="4">
    <location>
        <begin position="70"/>
        <end position="94"/>
    </location>
</feature>
<evidence type="ECO:0000259" key="5">
    <source>
        <dbReference type="Pfam" id="PF01555"/>
    </source>
</evidence>
<dbReference type="InterPro" id="IPR002941">
    <property type="entry name" value="DNA_methylase_N4/N6"/>
</dbReference>
<dbReference type="PRINTS" id="PR00508">
    <property type="entry name" value="S21N4MTFRASE"/>
</dbReference>
<accession>A0AAD5SMM5</accession>
<dbReference type="Pfam" id="PF01555">
    <property type="entry name" value="N6_N4_Mtase"/>
    <property type="match status" value="1"/>
</dbReference>
<gene>
    <name evidence="6" type="ORF">HK100_008910</name>
</gene>
<sequence>KIAVSVEKSVSEFVGIPMKNVFRSTVRYFSSAAVALEKGFDTTKWDSNEYIKKIRTDNVTIDAALKEDVNGNNAIPHKPSEPNETTNHDSEWSDDIAESTGKSGVYHMDCIEGLQLLKSDSSQIIICDPPYNIRKDFGNNSDKQGFQEYLNWCSMWLTECLRILKPNGTLYIYGFSETLAYMRVKLTCNVRWLVWHYTNRSEPRSRFWTHAHESILCCWKDKHHFNLNEIREPYTQAYLRNVGRVRTNTKGRFSSQSKKTFFKAHLNGARPKDVIKIPCLNGRLGQKERVNHPTQKPLELCLKLLKASKQNETDLVVIPFAGSGSEIISCRMLNLPYIGFEINLDYINLVKDRLQR</sequence>
<keyword evidence="3" id="KW-0808">Transferase</keyword>
<name>A0AAD5SMM5_9FUNG</name>
<feature type="compositionally biased region" description="Basic and acidic residues" evidence="4">
    <location>
        <begin position="78"/>
        <end position="91"/>
    </location>
</feature>
<protein>
    <recommendedName>
        <fullName evidence="5">DNA methylase N-4/N-6 domain-containing protein</fullName>
    </recommendedName>
</protein>
<dbReference type="PROSITE" id="PS00092">
    <property type="entry name" value="N6_MTASE"/>
    <property type="match status" value="1"/>
</dbReference>
<evidence type="ECO:0000256" key="2">
    <source>
        <dbReference type="ARBA" id="ARBA00022603"/>
    </source>
</evidence>
<keyword evidence="7" id="KW-1185">Reference proteome</keyword>
<feature type="domain" description="DNA methylase N-4/N-6" evidence="5">
    <location>
        <begin position="123"/>
        <end position="351"/>
    </location>
</feature>
<comment type="caution">
    <text evidence="6">The sequence shown here is derived from an EMBL/GenBank/DDBJ whole genome shotgun (WGS) entry which is preliminary data.</text>
</comment>
<dbReference type="AlphaFoldDB" id="A0AAD5SMM5"/>
<dbReference type="GO" id="GO:0008170">
    <property type="term" value="F:N-methyltransferase activity"/>
    <property type="evidence" value="ECO:0007669"/>
    <property type="project" value="InterPro"/>
</dbReference>
<dbReference type="InterPro" id="IPR029063">
    <property type="entry name" value="SAM-dependent_MTases_sf"/>
</dbReference>
<dbReference type="Proteomes" id="UP001211907">
    <property type="component" value="Unassembled WGS sequence"/>
</dbReference>
<comment type="similarity">
    <text evidence="1">Belongs to the N(4)/N(6)-methyltransferase family.</text>
</comment>
<dbReference type="Gene3D" id="3.40.50.150">
    <property type="entry name" value="Vaccinia Virus protein VP39"/>
    <property type="match status" value="1"/>
</dbReference>
<dbReference type="GO" id="GO:0032259">
    <property type="term" value="P:methylation"/>
    <property type="evidence" value="ECO:0007669"/>
    <property type="project" value="UniProtKB-KW"/>
</dbReference>
<evidence type="ECO:0000313" key="6">
    <source>
        <dbReference type="EMBL" id="KAJ3085834.1"/>
    </source>
</evidence>
<keyword evidence="2" id="KW-0489">Methyltransferase</keyword>
<evidence type="ECO:0000256" key="1">
    <source>
        <dbReference type="ARBA" id="ARBA00006594"/>
    </source>
</evidence>
<dbReference type="GO" id="GO:0003677">
    <property type="term" value="F:DNA binding"/>
    <property type="evidence" value="ECO:0007669"/>
    <property type="project" value="InterPro"/>
</dbReference>
<feature type="non-terminal residue" evidence="6">
    <location>
        <position position="356"/>
    </location>
</feature>
<evidence type="ECO:0000256" key="3">
    <source>
        <dbReference type="ARBA" id="ARBA00022679"/>
    </source>
</evidence>
<dbReference type="InterPro" id="IPR001091">
    <property type="entry name" value="RM_Methyltransferase"/>
</dbReference>
<feature type="non-terminal residue" evidence="6">
    <location>
        <position position="1"/>
    </location>
</feature>
<proteinExistence type="inferred from homology"/>
<dbReference type="InterPro" id="IPR002052">
    <property type="entry name" value="DNA_methylase_N6_adenine_CS"/>
</dbReference>
<dbReference type="EMBL" id="JADGJH010004439">
    <property type="protein sequence ID" value="KAJ3085834.1"/>
    <property type="molecule type" value="Genomic_DNA"/>
</dbReference>
<evidence type="ECO:0000313" key="7">
    <source>
        <dbReference type="Proteomes" id="UP001211907"/>
    </source>
</evidence>
<organism evidence="6 7">
    <name type="scientific">Physocladia obscura</name>
    <dbReference type="NCBI Taxonomy" id="109957"/>
    <lineage>
        <taxon>Eukaryota</taxon>
        <taxon>Fungi</taxon>
        <taxon>Fungi incertae sedis</taxon>
        <taxon>Chytridiomycota</taxon>
        <taxon>Chytridiomycota incertae sedis</taxon>
        <taxon>Chytridiomycetes</taxon>
        <taxon>Chytridiales</taxon>
        <taxon>Chytriomycetaceae</taxon>
        <taxon>Physocladia</taxon>
    </lineage>
</organism>
<reference evidence="6" key="1">
    <citation type="submission" date="2020-05" db="EMBL/GenBank/DDBJ databases">
        <title>Phylogenomic resolution of chytrid fungi.</title>
        <authorList>
            <person name="Stajich J.E."/>
            <person name="Amses K."/>
            <person name="Simmons R."/>
            <person name="Seto K."/>
            <person name="Myers J."/>
            <person name="Bonds A."/>
            <person name="Quandt C.A."/>
            <person name="Barry K."/>
            <person name="Liu P."/>
            <person name="Grigoriev I."/>
            <person name="Longcore J.E."/>
            <person name="James T.Y."/>
        </authorList>
    </citation>
    <scope>NUCLEOTIDE SEQUENCE</scope>
    <source>
        <strain evidence="6">JEL0513</strain>
    </source>
</reference>
<evidence type="ECO:0000256" key="4">
    <source>
        <dbReference type="SAM" id="MobiDB-lite"/>
    </source>
</evidence>
<dbReference type="SUPFAM" id="SSF53335">
    <property type="entry name" value="S-adenosyl-L-methionine-dependent methyltransferases"/>
    <property type="match status" value="1"/>
</dbReference>